<dbReference type="GO" id="GO:0097171">
    <property type="term" value="P:ADP-L-glycero-beta-D-manno-heptose biosynthetic process"/>
    <property type="evidence" value="ECO:0007669"/>
    <property type="project" value="UniProtKB-UniPathway"/>
</dbReference>
<keyword evidence="3 4" id="KW-0119">Carbohydrate metabolism</keyword>
<evidence type="ECO:0000256" key="3">
    <source>
        <dbReference type="ARBA" id="ARBA00023277"/>
    </source>
</evidence>
<feature type="binding site" evidence="4">
    <location>
        <position position="149"/>
    </location>
    <ligand>
        <name>NADP(+)</name>
        <dbReference type="ChEBI" id="CHEBI:58349"/>
    </ligand>
</feature>
<dbReference type="InterPro" id="IPR011912">
    <property type="entry name" value="Heptose_epim"/>
</dbReference>
<keyword evidence="2 4" id="KW-0413">Isomerase</keyword>
<organism evidence="6 7">
    <name type="scientific">Pelovirga terrestris</name>
    <dbReference type="NCBI Taxonomy" id="2771352"/>
    <lineage>
        <taxon>Bacteria</taxon>
        <taxon>Pseudomonadati</taxon>
        <taxon>Thermodesulfobacteriota</taxon>
        <taxon>Desulfuromonadia</taxon>
        <taxon>Geobacterales</taxon>
        <taxon>Geobacteraceae</taxon>
        <taxon>Pelovirga</taxon>
    </lineage>
</organism>
<dbReference type="EMBL" id="JACWUN010000005">
    <property type="protein sequence ID" value="MBD1400178.1"/>
    <property type="molecule type" value="Genomic_DNA"/>
</dbReference>
<evidence type="ECO:0000259" key="5">
    <source>
        <dbReference type="Pfam" id="PF01370"/>
    </source>
</evidence>
<dbReference type="RefSeq" id="WP_191154453.1">
    <property type="nucleotide sequence ID" value="NZ_JACWUN010000005.1"/>
</dbReference>
<dbReference type="AlphaFoldDB" id="A0A8J6QNS1"/>
<feature type="binding site" evidence="4">
    <location>
        <position position="183"/>
    </location>
    <ligand>
        <name>substrate</name>
    </ligand>
</feature>
<comment type="similarity">
    <text evidence="4">Belongs to the NAD(P)-dependent epimerase/dehydratase family. HldD subfamily.</text>
</comment>
<keyword evidence="1 4" id="KW-0521">NADP</keyword>
<comment type="pathway">
    <text evidence="4">Nucleotide-sugar biosynthesis; ADP-L-glycero-beta-D-manno-heptose biosynthesis; ADP-L-glycero-beta-D-manno-heptose from D-glycero-beta-D-manno-heptose 7-phosphate: step 4/4.</text>
</comment>
<dbReference type="GO" id="GO:0008712">
    <property type="term" value="F:ADP-glyceromanno-heptose 6-epimerase activity"/>
    <property type="evidence" value="ECO:0007669"/>
    <property type="project" value="UniProtKB-UniRule"/>
</dbReference>
<dbReference type="PANTHER" id="PTHR43103">
    <property type="entry name" value="NUCLEOSIDE-DIPHOSPHATE-SUGAR EPIMERASE"/>
    <property type="match status" value="1"/>
</dbReference>
<dbReference type="PANTHER" id="PTHR43103:SF3">
    <property type="entry name" value="ADP-L-GLYCERO-D-MANNO-HEPTOSE-6-EPIMERASE"/>
    <property type="match status" value="1"/>
</dbReference>
<dbReference type="InterPro" id="IPR036291">
    <property type="entry name" value="NAD(P)-bd_dom_sf"/>
</dbReference>
<dbReference type="EC" id="5.1.3.20" evidence="4"/>
<feature type="active site" description="Proton acceptor" evidence="4">
    <location>
        <position position="145"/>
    </location>
</feature>
<feature type="binding site" evidence="4">
    <location>
        <begin position="77"/>
        <end position="81"/>
    </location>
    <ligand>
        <name>NADP(+)</name>
        <dbReference type="ChEBI" id="CHEBI:58349"/>
    </ligand>
</feature>
<feature type="binding site" evidence="4">
    <location>
        <position position="41"/>
    </location>
    <ligand>
        <name>NADP(+)</name>
        <dbReference type="ChEBI" id="CHEBI:58349"/>
    </ligand>
</feature>
<feature type="binding site" evidence="4">
    <location>
        <begin position="34"/>
        <end position="35"/>
    </location>
    <ligand>
        <name>NADP(+)</name>
        <dbReference type="ChEBI" id="CHEBI:58349"/>
    </ligand>
</feature>
<dbReference type="Gene3D" id="3.40.50.720">
    <property type="entry name" value="NAD(P)-binding Rossmann-like Domain"/>
    <property type="match status" value="1"/>
</dbReference>
<proteinExistence type="inferred from homology"/>
<dbReference type="HAMAP" id="MF_01601">
    <property type="entry name" value="Heptose_epimerase"/>
    <property type="match status" value="1"/>
</dbReference>
<dbReference type="Gene3D" id="3.90.25.10">
    <property type="entry name" value="UDP-galactose 4-epimerase, domain 1"/>
    <property type="match status" value="1"/>
</dbReference>
<accession>A0A8J6QNS1</accession>
<evidence type="ECO:0000256" key="2">
    <source>
        <dbReference type="ARBA" id="ARBA00023235"/>
    </source>
</evidence>
<comment type="subunit">
    <text evidence="4">Homopentamer.</text>
</comment>
<feature type="binding site" evidence="4">
    <location>
        <position position="56"/>
    </location>
    <ligand>
        <name>NADP(+)</name>
        <dbReference type="ChEBI" id="CHEBI:58349"/>
    </ligand>
</feature>
<feature type="binding site" evidence="4">
    <location>
        <position position="218"/>
    </location>
    <ligand>
        <name>substrate</name>
    </ligand>
</feature>
<dbReference type="GO" id="GO:0005975">
    <property type="term" value="P:carbohydrate metabolic process"/>
    <property type="evidence" value="ECO:0007669"/>
    <property type="project" value="UniProtKB-UniRule"/>
</dbReference>
<feature type="binding site" evidence="4">
    <location>
        <position position="94"/>
    </location>
    <ligand>
        <name>NADP(+)</name>
        <dbReference type="ChEBI" id="CHEBI:58349"/>
    </ligand>
</feature>
<dbReference type="NCBIfam" id="TIGR02197">
    <property type="entry name" value="heptose_epim"/>
    <property type="match status" value="1"/>
</dbReference>
<gene>
    <name evidence="6" type="primary">rfaD</name>
    <name evidence="4" type="synonym">hldD</name>
    <name evidence="6" type="ORF">ICT70_05785</name>
</gene>
<evidence type="ECO:0000313" key="6">
    <source>
        <dbReference type="EMBL" id="MBD1400178.1"/>
    </source>
</evidence>
<feature type="binding site" evidence="4">
    <location>
        <position position="172"/>
    </location>
    <ligand>
        <name>substrate</name>
    </ligand>
</feature>
<dbReference type="Pfam" id="PF01370">
    <property type="entry name" value="Epimerase"/>
    <property type="match status" value="1"/>
</dbReference>
<feature type="binding site" evidence="4">
    <location>
        <position position="190"/>
    </location>
    <ligand>
        <name>substrate</name>
    </ligand>
</feature>
<protein>
    <recommendedName>
        <fullName evidence="4">ADP-L-glycero-D-manno-heptose-6-epimerase</fullName>
        <ecNumber evidence="4">5.1.3.20</ecNumber>
    </recommendedName>
    <alternativeName>
        <fullName evidence="4">ADP-L-glycero-beta-D-manno-heptose-6-epimerase</fullName>
        <shortName evidence="4">ADP-glyceromanno-heptose 6-epimerase</shortName>
        <shortName evidence="4">ADP-hep 6-epimerase</shortName>
        <shortName evidence="4">AGME</shortName>
    </alternativeName>
</protein>
<dbReference type="InterPro" id="IPR001509">
    <property type="entry name" value="Epimerase_deHydtase"/>
</dbReference>
<dbReference type="GO" id="GO:0050661">
    <property type="term" value="F:NADP binding"/>
    <property type="evidence" value="ECO:0007669"/>
    <property type="project" value="InterPro"/>
</dbReference>
<keyword evidence="7" id="KW-1185">Reference proteome</keyword>
<comment type="function">
    <text evidence="4">Catalyzes the interconversion between ADP-D-glycero-beta-D-manno-heptose and ADP-L-glycero-beta-D-manno-heptose via an epimerization at carbon 6 of the heptose.</text>
</comment>
<dbReference type="CDD" id="cd05248">
    <property type="entry name" value="ADP_GME_SDR_e"/>
    <property type="match status" value="1"/>
</dbReference>
<sequence>MRIKYIVTGGAGFIGSNLVRELNARGETDILIVDTLGTSEKWKNLVGLVYEDYIDKTELFSFLDRISLEQVQAVFHLGACSSTTEVDARYLAENNYRYTRALCERCLSAGVRFVYASSAATYGDGDLGYSDDDNKTPSYSPLNMYGYSKHMFDLWALRSGLLKKIAGLKYFNVYGPGEVHKGDMRSVVHKSFDQIGETGKVQLFKSHRSDYRDGEQVRDFLYVKDAVDMTLWLGEHTAVNGLFNCGTGTPRTWVDLVMAVFNAMEKEPIIEYVEMPLHLRGKYQYYTCADMEKICSYGYPARFHTLEQGVTDYVNNYLLPTLRT</sequence>
<dbReference type="Proteomes" id="UP000632828">
    <property type="component" value="Unassembled WGS sequence"/>
</dbReference>
<reference evidence="6" key="1">
    <citation type="submission" date="2020-09" db="EMBL/GenBank/DDBJ databases">
        <title>Pelobacter alkaliphilus sp. nov., a novel anaerobic arsenate-reducing bacterium from terrestrial mud volcano.</title>
        <authorList>
            <person name="Khomyakova M.A."/>
            <person name="Merkel A.Y."/>
            <person name="Slobodkin A.I."/>
        </authorList>
    </citation>
    <scope>NUCLEOTIDE SEQUENCE</scope>
    <source>
        <strain evidence="6">M08fum</strain>
    </source>
</reference>
<feature type="binding site" evidence="4">
    <location>
        <position position="181"/>
    </location>
    <ligand>
        <name>NADP(+)</name>
        <dbReference type="ChEBI" id="CHEBI:58349"/>
    </ligand>
</feature>
<evidence type="ECO:0000256" key="4">
    <source>
        <dbReference type="HAMAP-Rule" id="MF_01601"/>
    </source>
</evidence>
<feature type="domain" description="NAD-dependent epimerase/dehydratase" evidence="5">
    <location>
        <begin position="6"/>
        <end position="246"/>
    </location>
</feature>
<comment type="caution">
    <text evidence="6">The sequence shown here is derived from an EMBL/GenBank/DDBJ whole genome shotgun (WGS) entry which is preliminary data.</text>
</comment>
<feature type="binding site" evidence="4">
    <location>
        <begin position="13"/>
        <end position="14"/>
    </location>
    <ligand>
        <name>NADP(+)</name>
        <dbReference type="ChEBI" id="CHEBI:58349"/>
    </ligand>
</feature>
<evidence type="ECO:0000313" key="7">
    <source>
        <dbReference type="Proteomes" id="UP000632828"/>
    </source>
</evidence>
<comment type="cofactor">
    <cofactor evidence="4">
        <name>NADP(+)</name>
        <dbReference type="ChEBI" id="CHEBI:58349"/>
    </cofactor>
    <text evidence="4">Binds 1 NADP(+) per subunit.</text>
</comment>
<feature type="binding site" evidence="4">
    <location>
        <begin position="204"/>
        <end position="207"/>
    </location>
    <ligand>
        <name>substrate</name>
    </ligand>
</feature>
<comment type="catalytic activity">
    <reaction evidence="4">
        <text>ADP-D-glycero-beta-D-manno-heptose = ADP-L-glycero-beta-D-manno-heptose</text>
        <dbReference type="Rhea" id="RHEA:17577"/>
        <dbReference type="ChEBI" id="CHEBI:59967"/>
        <dbReference type="ChEBI" id="CHEBI:61506"/>
        <dbReference type="EC" id="5.1.3.20"/>
    </reaction>
</comment>
<comment type="domain">
    <text evidence="4">Contains a large N-terminal NADP-binding domain, and a smaller C-terminal substrate-binding domain.</text>
</comment>
<dbReference type="SUPFAM" id="SSF51735">
    <property type="entry name" value="NAD(P)-binding Rossmann-fold domains"/>
    <property type="match status" value="1"/>
</dbReference>
<dbReference type="UniPathway" id="UPA00356">
    <property type="reaction ID" value="UER00440"/>
</dbReference>
<evidence type="ECO:0000256" key="1">
    <source>
        <dbReference type="ARBA" id="ARBA00022857"/>
    </source>
</evidence>
<feature type="active site" description="Proton acceptor" evidence="4">
    <location>
        <position position="181"/>
    </location>
</feature>
<name>A0A8J6QNS1_9BACT</name>
<feature type="binding site" evidence="4">
    <location>
        <position position="173"/>
    </location>
    <ligand>
        <name>NADP(+)</name>
        <dbReference type="ChEBI" id="CHEBI:58349"/>
    </ligand>
</feature>
<feature type="binding site" evidence="4">
    <location>
        <position position="283"/>
    </location>
    <ligand>
        <name>substrate</name>
    </ligand>
</feature>